<sequence>MEETTDIVVDSKSSSLKLAANSSKRGQLHWTSNPACQKGWIGLIVMQHVGRLPLTPSDHQMRYRTDVPDTKIMGLRLELRILRLGDKGWCRSRGGGVPSPLLMTTFNYSRNLNE</sequence>
<reference evidence="1 2" key="1">
    <citation type="submission" date="2021-06" db="EMBL/GenBank/DDBJ databases">
        <title>Caerostris extrusa draft genome.</title>
        <authorList>
            <person name="Kono N."/>
            <person name="Arakawa K."/>
        </authorList>
    </citation>
    <scope>NUCLEOTIDE SEQUENCE [LARGE SCALE GENOMIC DNA]</scope>
</reference>
<evidence type="ECO:0000313" key="2">
    <source>
        <dbReference type="Proteomes" id="UP001054945"/>
    </source>
</evidence>
<name>A0AAV4NYB9_CAEEX</name>
<comment type="caution">
    <text evidence="1">The sequence shown here is derived from an EMBL/GenBank/DDBJ whole genome shotgun (WGS) entry which is preliminary data.</text>
</comment>
<organism evidence="1 2">
    <name type="scientific">Caerostris extrusa</name>
    <name type="common">Bark spider</name>
    <name type="synonym">Caerostris bankana</name>
    <dbReference type="NCBI Taxonomy" id="172846"/>
    <lineage>
        <taxon>Eukaryota</taxon>
        <taxon>Metazoa</taxon>
        <taxon>Ecdysozoa</taxon>
        <taxon>Arthropoda</taxon>
        <taxon>Chelicerata</taxon>
        <taxon>Arachnida</taxon>
        <taxon>Araneae</taxon>
        <taxon>Araneomorphae</taxon>
        <taxon>Entelegynae</taxon>
        <taxon>Araneoidea</taxon>
        <taxon>Araneidae</taxon>
        <taxon>Caerostris</taxon>
    </lineage>
</organism>
<proteinExistence type="predicted"/>
<dbReference type="AlphaFoldDB" id="A0AAV4NYB9"/>
<dbReference type="Proteomes" id="UP001054945">
    <property type="component" value="Unassembled WGS sequence"/>
</dbReference>
<dbReference type="EMBL" id="BPLR01003785">
    <property type="protein sequence ID" value="GIX88604.1"/>
    <property type="molecule type" value="Genomic_DNA"/>
</dbReference>
<protein>
    <submittedName>
        <fullName evidence="1">Uncharacterized protein</fullName>
    </submittedName>
</protein>
<gene>
    <name evidence="1" type="ORF">CEXT_558931</name>
</gene>
<accession>A0AAV4NYB9</accession>
<keyword evidence="2" id="KW-1185">Reference proteome</keyword>
<evidence type="ECO:0000313" key="1">
    <source>
        <dbReference type="EMBL" id="GIX88604.1"/>
    </source>
</evidence>